<keyword evidence="6 7" id="KW-0862">Zinc</keyword>
<feature type="binding site" evidence="7">
    <location>
        <position position="131"/>
    </location>
    <ligand>
        <name>Zn(2+)</name>
        <dbReference type="ChEBI" id="CHEBI:29105"/>
        <note>catalytic</note>
    </ligand>
</feature>
<dbReference type="NCBIfam" id="TIGR00043">
    <property type="entry name" value="rRNA maturation RNase YbeY"/>
    <property type="match status" value="1"/>
</dbReference>
<dbReference type="OrthoDB" id="9807740at2"/>
<evidence type="ECO:0000256" key="3">
    <source>
        <dbReference type="ARBA" id="ARBA00022723"/>
    </source>
</evidence>
<dbReference type="RefSeq" id="WP_013739093.1">
    <property type="nucleotide sequence ID" value="NC_015436.1"/>
</dbReference>
<dbReference type="GO" id="GO:0005737">
    <property type="term" value="C:cytoplasm"/>
    <property type="evidence" value="ECO:0007669"/>
    <property type="project" value="UniProtKB-SubCell"/>
</dbReference>
<proteinExistence type="inferred from homology"/>
<evidence type="ECO:0000313" key="9">
    <source>
        <dbReference type="Proteomes" id="UP000007939"/>
    </source>
</evidence>
<dbReference type="KEGG" id="scc:Spico_0469"/>
<comment type="subcellular location">
    <subcellularLocation>
        <location evidence="7">Cytoplasm</location>
    </subcellularLocation>
</comment>
<dbReference type="GO" id="GO:0006364">
    <property type="term" value="P:rRNA processing"/>
    <property type="evidence" value="ECO:0007669"/>
    <property type="project" value="UniProtKB-UniRule"/>
</dbReference>
<dbReference type="eggNOG" id="COG0319">
    <property type="taxonomic scope" value="Bacteria"/>
</dbReference>
<keyword evidence="7" id="KW-0690">Ribosome biogenesis</keyword>
<gene>
    <name evidence="7" type="primary">ybeY</name>
    <name evidence="8" type="ordered locus">Spico_0469</name>
</gene>
<evidence type="ECO:0000256" key="1">
    <source>
        <dbReference type="ARBA" id="ARBA00010875"/>
    </source>
</evidence>
<dbReference type="EC" id="3.1.-.-" evidence="7"/>
<comment type="cofactor">
    <cofactor evidence="7">
        <name>Zn(2+)</name>
        <dbReference type="ChEBI" id="CHEBI:29105"/>
    </cofactor>
    <text evidence="7">Binds 1 zinc ion.</text>
</comment>
<comment type="function">
    <text evidence="7">Single strand-specific metallo-endoribonuclease involved in late-stage 70S ribosome quality control and in maturation of the 3' terminus of the 16S rRNA.</text>
</comment>
<feature type="binding site" evidence="7">
    <location>
        <position position="125"/>
    </location>
    <ligand>
        <name>Zn(2+)</name>
        <dbReference type="ChEBI" id="CHEBI:29105"/>
        <note>catalytic</note>
    </ligand>
</feature>
<dbReference type="EMBL" id="CP002659">
    <property type="protein sequence ID" value="AEC01697.1"/>
    <property type="molecule type" value="Genomic_DNA"/>
</dbReference>
<dbReference type="InterPro" id="IPR023091">
    <property type="entry name" value="MetalPrtase_cat_dom_sf_prd"/>
</dbReference>
<name>F4GII9_PARC1</name>
<dbReference type="PANTHER" id="PTHR46986">
    <property type="entry name" value="ENDORIBONUCLEASE YBEY, CHLOROPLASTIC"/>
    <property type="match status" value="1"/>
</dbReference>
<evidence type="ECO:0000256" key="5">
    <source>
        <dbReference type="ARBA" id="ARBA00022801"/>
    </source>
</evidence>
<evidence type="ECO:0000313" key="8">
    <source>
        <dbReference type="EMBL" id="AEC01697.1"/>
    </source>
</evidence>
<dbReference type="SUPFAM" id="SSF55486">
    <property type="entry name" value="Metalloproteases ('zincins'), catalytic domain"/>
    <property type="match status" value="1"/>
</dbReference>
<evidence type="ECO:0000256" key="2">
    <source>
        <dbReference type="ARBA" id="ARBA00022722"/>
    </source>
</evidence>
<keyword evidence="8" id="KW-0482">Metalloprotease</keyword>
<keyword evidence="2 7" id="KW-0540">Nuclease</keyword>
<keyword evidence="4 7" id="KW-0255">Endonuclease</keyword>
<reference evidence="8 9" key="2">
    <citation type="journal article" date="2012" name="Stand. Genomic Sci.">
        <title>Complete genome sequence of the termite hindgut bacterium Spirochaeta coccoides type strain (SPN1(T)), reclassification in the genus Sphaerochaeta as Sphaerochaeta coccoides comb. nov. and emendations of the family Spirochaetaceae and the genus Sphaerochaeta.</title>
        <authorList>
            <person name="Abt B."/>
            <person name="Han C."/>
            <person name="Scheuner C."/>
            <person name="Lu M."/>
            <person name="Lapidus A."/>
            <person name="Nolan M."/>
            <person name="Lucas S."/>
            <person name="Hammon N."/>
            <person name="Deshpande S."/>
            <person name="Cheng J.F."/>
            <person name="Tapia R."/>
            <person name="Goodwin L.A."/>
            <person name="Pitluck S."/>
            <person name="Liolios K."/>
            <person name="Pagani I."/>
            <person name="Ivanova N."/>
            <person name="Mavromatis K."/>
            <person name="Mikhailova N."/>
            <person name="Huntemann M."/>
            <person name="Pati A."/>
            <person name="Chen A."/>
            <person name="Palaniappan K."/>
            <person name="Land M."/>
            <person name="Hauser L."/>
            <person name="Brambilla E.M."/>
            <person name="Rohde M."/>
            <person name="Spring S."/>
            <person name="Gronow S."/>
            <person name="Goker M."/>
            <person name="Woyke T."/>
            <person name="Bristow J."/>
            <person name="Eisen J.A."/>
            <person name="Markowitz V."/>
            <person name="Hugenholtz P."/>
            <person name="Kyrpides N.C."/>
            <person name="Klenk H.P."/>
            <person name="Detter J.C."/>
        </authorList>
    </citation>
    <scope>NUCLEOTIDE SEQUENCE [LARGE SCALE GENOMIC DNA]</scope>
    <source>
        <strain evidence="9">ATCC BAA-1237 / DSM 17374 / SPN1</strain>
    </source>
</reference>
<dbReference type="Pfam" id="PF02130">
    <property type="entry name" value="YbeY"/>
    <property type="match status" value="1"/>
</dbReference>
<organism evidence="8 9">
    <name type="scientific">Parasphaerochaeta coccoides (strain ATCC BAA-1237 / DSM 17374 / SPN1)</name>
    <name type="common">Sphaerochaeta coccoides</name>
    <dbReference type="NCBI Taxonomy" id="760011"/>
    <lineage>
        <taxon>Bacteria</taxon>
        <taxon>Pseudomonadati</taxon>
        <taxon>Spirochaetota</taxon>
        <taxon>Spirochaetia</taxon>
        <taxon>Spirochaetales</taxon>
        <taxon>Sphaerochaetaceae</taxon>
        <taxon>Parasphaerochaeta</taxon>
    </lineage>
</organism>
<dbReference type="AlphaFoldDB" id="F4GII9"/>
<dbReference type="PANTHER" id="PTHR46986:SF1">
    <property type="entry name" value="ENDORIBONUCLEASE YBEY, CHLOROPLASTIC"/>
    <property type="match status" value="1"/>
</dbReference>
<evidence type="ECO:0000256" key="6">
    <source>
        <dbReference type="ARBA" id="ARBA00022833"/>
    </source>
</evidence>
<comment type="similarity">
    <text evidence="1 7">Belongs to the endoribonuclease YbeY family.</text>
</comment>
<dbReference type="GO" id="GO:0004521">
    <property type="term" value="F:RNA endonuclease activity"/>
    <property type="evidence" value="ECO:0007669"/>
    <property type="project" value="UniProtKB-UniRule"/>
</dbReference>
<accession>F4GII9</accession>
<dbReference type="HAMAP" id="MF_00009">
    <property type="entry name" value="Endoribonucl_YbeY"/>
    <property type="match status" value="1"/>
</dbReference>
<keyword evidence="5 7" id="KW-0378">Hydrolase</keyword>
<keyword evidence="9" id="KW-1185">Reference proteome</keyword>
<feature type="binding site" evidence="7">
    <location>
        <position position="121"/>
    </location>
    <ligand>
        <name>Zn(2+)</name>
        <dbReference type="ChEBI" id="CHEBI:29105"/>
        <note>catalytic</note>
    </ligand>
</feature>
<keyword evidence="7" id="KW-0698">rRNA processing</keyword>
<dbReference type="Proteomes" id="UP000007939">
    <property type="component" value="Chromosome"/>
</dbReference>
<sequence>MNTIDVMYGEGQEMFKESYPEDVILDRISGILSDLGLENVEMSCSFVSDEEIRRLNAEWRDRDESTDILSFVQEDGEAMPSADGNEWRMLGDLVISPESLKRNSEYFTVSLDEELHRLLVHGMLHLLGDDHATNDPQEPMLIRQEEMLRRLRG</sequence>
<dbReference type="GO" id="GO:0008270">
    <property type="term" value="F:zinc ion binding"/>
    <property type="evidence" value="ECO:0007669"/>
    <property type="project" value="UniProtKB-UniRule"/>
</dbReference>
<dbReference type="HOGENOM" id="CLU_106710_3_0_12"/>
<keyword evidence="8" id="KW-0645">Protease</keyword>
<dbReference type="GO" id="GO:0004222">
    <property type="term" value="F:metalloendopeptidase activity"/>
    <property type="evidence" value="ECO:0007669"/>
    <property type="project" value="InterPro"/>
</dbReference>
<evidence type="ECO:0000256" key="7">
    <source>
        <dbReference type="HAMAP-Rule" id="MF_00009"/>
    </source>
</evidence>
<protein>
    <recommendedName>
        <fullName evidence="7">Endoribonuclease YbeY</fullName>
        <ecNumber evidence="7">3.1.-.-</ecNumber>
    </recommendedName>
</protein>
<evidence type="ECO:0000256" key="4">
    <source>
        <dbReference type="ARBA" id="ARBA00022759"/>
    </source>
</evidence>
<keyword evidence="3 7" id="KW-0479">Metal-binding</keyword>
<keyword evidence="7" id="KW-0963">Cytoplasm</keyword>
<dbReference type="InterPro" id="IPR002036">
    <property type="entry name" value="YbeY"/>
</dbReference>
<dbReference type="Gene3D" id="3.40.390.30">
    <property type="entry name" value="Metalloproteases ('zincins'), catalytic domain"/>
    <property type="match status" value="1"/>
</dbReference>
<dbReference type="STRING" id="760011.Spico_0469"/>
<reference evidence="9" key="1">
    <citation type="submission" date="2011-04" db="EMBL/GenBank/DDBJ databases">
        <title>The complete genome of Spirochaeta coccoides DSM 17374.</title>
        <authorList>
            <person name="Lucas S."/>
            <person name="Copeland A."/>
            <person name="Lapidus A."/>
            <person name="Bruce D."/>
            <person name="Goodwin L."/>
            <person name="Pitluck S."/>
            <person name="Peters L."/>
            <person name="Kyrpides N."/>
            <person name="Mavromatis K."/>
            <person name="Pagani I."/>
            <person name="Ivanova N."/>
            <person name="Ovchinnikova G."/>
            <person name="Lu M."/>
            <person name="Detter J.C."/>
            <person name="Tapia R."/>
            <person name="Han C."/>
            <person name="Land M."/>
            <person name="Hauser L."/>
            <person name="Markowitz V."/>
            <person name="Cheng J.-F."/>
            <person name="Hugenholtz P."/>
            <person name="Woyke T."/>
            <person name="Wu D."/>
            <person name="Spring S."/>
            <person name="Schroeder M."/>
            <person name="Brambilla E."/>
            <person name="Klenk H.-P."/>
            <person name="Eisen J.A."/>
        </authorList>
    </citation>
    <scope>NUCLEOTIDE SEQUENCE [LARGE SCALE GENOMIC DNA]</scope>
    <source>
        <strain evidence="9">ATCC BAA-1237 / DSM 17374 / SPN1</strain>
    </source>
</reference>